<evidence type="ECO:0000313" key="3">
    <source>
        <dbReference type="Proteomes" id="UP000198211"/>
    </source>
</evidence>
<evidence type="ECO:0008006" key="4">
    <source>
        <dbReference type="Google" id="ProtNLM"/>
    </source>
</evidence>
<protein>
    <recommendedName>
        <fullName evidence="4">Tyr recombinase domain-containing protein</fullName>
    </recommendedName>
</protein>
<evidence type="ECO:0000313" key="2">
    <source>
        <dbReference type="EMBL" id="OWZ01388.1"/>
    </source>
</evidence>
<dbReference type="InterPro" id="IPR011010">
    <property type="entry name" value="DNA_brk_join_enz"/>
</dbReference>
<dbReference type="GO" id="GO:0003677">
    <property type="term" value="F:DNA binding"/>
    <property type="evidence" value="ECO:0007669"/>
    <property type="project" value="InterPro"/>
</dbReference>
<dbReference type="InterPro" id="IPR013762">
    <property type="entry name" value="Integrase-like_cat_sf"/>
</dbReference>
<dbReference type="Gene3D" id="1.10.443.10">
    <property type="entry name" value="Intergrase catalytic core"/>
    <property type="match status" value="1"/>
</dbReference>
<organism evidence="2 3">
    <name type="scientific">Phytophthora megakarya</name>
    <dbReference type="NCBI Taxonomy" id="4795"/>
    <lineage>
        <taxon>Eukaryota</taxon>
        <taxon>Sar</taxon>
        <taxon>Stramenopiles</taxon>
        <taxon>Oomycota</taxon>
        <taxon>Peronosporomycetes</taxon>
        <taxon>Peronosporales</taxon>
        <taxon>Peronosporaceae</taxon>
        <taxon>Phytophthora</taxon>
    </lineage>
</organism>
<dbReference type="Proteomes" id="UP000198211">
    <property type="component" value="Unassembled WGS sequence"/>
</dbReference>
<keyword evidence="1" id="KW-0233">DNA recombination</keyword>
<name>A0A225V921_9STRA</name>
<sequence length="367" mass="40458">MVGTVTAIMEYAMSLVDDLLTELESYLCQWIWAIFMTMKARKMSAFVCALGHFEWLRIPFRLKNASTIYPRVLDNTLWGFPKDGWKHFAERMQEAETETINQRSNNSSRWKLTNSRTKSQQIRMLLKGVKLFDLPRQWKAPVSVALLETCAMDLNLHDPADQALWGILCLAFFLLLRRSEIVTTTSTSSCWFALNAADIAVIDALGCPTANPGAASAVCIRLSSSKTNQTGASVTRMLGRSGHPLLCPVLGALLLLKSQGSLPTTIPAAVYTDSTGVPQIVPAERVMKEIKNAARAIGEDPARYGIHSLRSGGATDMCRAGVDALTIQLHGRWASETFKIYTRLCHESVAHVAARMVGRRGESTALP</sequence>
<dbReference type="GO" id="GO:0015074">
    <property type="term" value="P:DNA integration"/>
    <property type="evidence" value="ECO:0007669"/>
    <property type="project" value="InterPro"/>
</dbReference>
<evidence type="ECO:0000256" key="1">
    <source>
        <dbReference type="ARBA" id="ARBA00023172"/>
    </source>
</evidence>
<reference evidence="3" key="1">
    <citation type="submission" date="2017-03" db="EMBL/GenBank/DDBJ databases">
        <title>Phytopthora megakarya and P. palmivora, two closely related causual agents of cacao black pod achieved similar genome size and gene model numbers by different mechanisms.</title>
        <authorList>
            <person name="Ali S."/>
            <person name="Shao J."/>
            <person name="Larry D.J."/>
            <person name="Kronmiller B."/>
            <person name="Shen D."/>
            <person name="Strem M.D."/>
            <person name="Melnick R.L."/>
            <person name="Guiltinan M.J."/>
            <person name="Tyler B.M."/>
            <person name="Meinhardt L.W."/>
            <person name="Bailey B.A."/>
        </authorList>
    </citation>
    <scope>NUCLEOTIDE SEQUENCE [LARGE SCALE GENOMIC DNA]</scope>
    <source>
        <strain evidence="3">zdho120</strain>
    </source>
</reference>
<accession>A0A225V921</accession>
<gene>
    <name evidence="2" type="ORF">PHMEG_00027229</name>
</gene>
<dbReference type="AlphaFoldDB" id="A0A225V921"/>
<dbReference type="EMBL" id="NBNE01006888">
    <property type="protein sequence ID" value="OWZ01388.1"/>
    <property type="molecule type" value="Genomic_DNA"/>
</dbReference>
<comment type="caution">
    <text evidence="2">The sequence shown here is derived from an EMBL/GenBank/DDBJ whole genome shotgun (WGS) entry which is preliminary data.</text>
</comment>
<dbReference type="OrthoDB" id="6771932at2759"/>
<dbReference type="SUPFAM" id="SSF56672">
    <property type="entry name" value="DNA/RNA polymerases"/>
    <property type="match status" value="1"/>
</dbReference>
<proteinExistence type="predicted"/>
<dbReference type="SUPFAM" id="SSF56349">
    <property type="entry name" value="DNA breaking-rejoining enzymes"/>
    <property type="match status" value="1"/>
</dbReference>
<dbReference type="PANTHER" id="PTHR34605:SF3">
    <property type="entry name" value="P CELL-TYPE AGGLUTINATION PROTEIN MAP4-LIKE-RELATED"/>
    <property type="match status" value="1"/>
</dbReference>
<dbReference type="InterPro" id="IPR052925">
    <property type="entry name" value="Phage_Integrase-like_Recomb"/>
</dbReference>
<dbReference type="GO" id="GO:0006310">
    <property type="term" value="P:DNA recombination"/>
    <property type="evidence" value="ECO:0007669"/>
    <property type="project" value="UniProtKB-KW"/>
</dbReference>
<keyword evidence="3" id="KW-1185">Reference proteome</keyword>
<dbReference type="InterPro" id="IPR043502">
    <property type="entry name" value="DNA/RNA_pol_sf"/>
</dbReference>
<dbReference type="PANTHER" id="PTHR34605">
    <property type="entry name" value="PHAGE_INTEGRASE DOMAIN-CONTAINING PROTEIN"/>
    <property type="match status" value="1"/>
</dbReference>